<accession>U1NF54</accession>
<reference evidence="1 2" key="1">
    <citation type="journal article" date="2013" name="PLoS ONE">
        <title>Assembly-driven community genomics of a hypersaline microbial ecosystem.</title>
        <authorList>
            <person name="Podell S."/>
            <person name="Ugalde J.A."/>
            <person name="Narasingarao P."/>
            <person name="Banfield J.F."/>
            <person name="Heidelberg K.B."/>
            <person name="Allen E.E."/>
        </authorList>
    </citation>
    <scope>NUCLEOTIDE SEQUENCE [LARGE SCALE GENOMIC DNA]</scope>
    <source>
        <strain evidence="2">J07HQW2</strain>
    </source>
</reference>
<evidence type="ECO:0000313" key="1">
    <source>
        <dbReference type="EMBL" id="ERG95700.1"/>
    </source>
</evidence>
<dbReference type="EMBL" id="KE356561">
    <property type="protein sequence ID" value="ERG95700.1"/>
    <property type="molecule type" value="Genomic_DNA"/>
</dbReference>
<evidence type="ECO:0000313" key="2">
    <source>
        <dbReference type="Proteomes" id="UP000030710"/>
    </source>
</evidence>
<dbReference type="HOGENOM" id="CLU_2010068_0_0_2"/>
<dbReference type="Proteomes" id="UP000030710">
    <property type="component" value="Unassembled WGS sequence"/>
</dbReference>
<dbReference type="RefSeq" id="WP_021055173.1">
    <property type="nucleotide sequence ID" value="NZ_KE356561.1"/>
</dbReference>
<name>U1NF54_9EURY</name>
<sequence length="123" mass="13862">MRGRLEVLDVLPPYFAAVRLGAHVVPSSNRVGIGIKPLRNHVLGGNAVRSETGDVASTDRMRRERFQTLVDHTLFVWAASHVPRSSPPGDSFPMAHDRVQAHTYYRIVLFWRQPFCVVSSGRR</sequence>
<gene>
    <name evidence="1" type="ORF">J07HQW2_02160</name>
</gene>
<dbReference type="AlphaFoldDB" id="U1NF54"/>
<proteinExistence type="predicted"/>
<organism evidence="1 2">
    <name type="scientific">Haloquadratum walsbyi J07HQW2</name>
    <dbReference type="NCBI Taxonomy" id="1238425"/>
    <lineage>
        <taxon>Archaea</taxon>
        <taxon>Methanobacteriati</taxon>
        <taxon>Methanobacteriota</taxon>
        <taxon>Stenosarchaea group</taxon>
        <taxon>Halobacteria</taxon>
        <taxon>Halobacteriales</taxon>
        <taxon>Haloferacaceae</taxon>
        <taxon>Haloquadratum</taxon>
    </lineage>
</organism>
<protein>
    <submittedName>
        <fullName evidence="1">Uncharacterized protein</fullName>
    </submittedName>
</protein>